<dbReference type="EMBL" id="LPJX01000031">
    <property type="protein sequence ID" value="KWF66634.1"/>
    <property type="molecule type" value="Genomic_DNA"/>
</dbReference>
<feature type="region of interest" description="Disordered" evidence="1">
    <location>
        <begin position="1"/>
        <end position="31"/>
    </location>
</feature>
<evidence type="ECO:0000313" key="3">
    <source>
        <dbReference type="Proteomes" id="UP000061512"/>
    </source>
</evidence>
<evidence type="ECO:0008006" key="4">
    <source>
        <dbReference type="Google" id="ProtNLM"/>
    </source>
</evidence>
<feature type="compositionally biased region" description="Basic and acidic residues" evidence="1">
    <location>
        <begin position="1"/>
        <end position="12"/>
    </location>
</feature>
<organism evidence="2 3">
    <name type="scientific">Burkholderia pseudomultivorans</name>
    <dbReference type="NCBI Taxonomy" id="1207504"/>
    <lineage>
        <taxon>Bacteria</taxon>
        <taxon>Pseudomonadati</taxon>
        <taxon>Pseudomonadota</taxon>
        <taxon>Betaproteobacteria</taxon>
        <taxon>Burkholderiales</taxon>
        <taxon>Burkholderiaceae</taxon>
        <taxon>Burkholderia</taxon>
        <taxon>Burkholderia cepacia complex</taxon>
    </lineage>
</organism>
<dbReference type="InterPro" id="IPR037053">
    <property type="entry name" value="Phage_tail_collar_dom_sf"/>
</dbReference>
<evidence type="ECO:0000313" key="2">
    <source>
        <dbReference type="EMBL" id="KWF66634.1"/>
    </source>
</evidence>
<dbReference type="Gene3D" id="3.90.1340.10">
    <property type="entry name" value="Phage tail collar domain"/>
    <property type="match status" value="1"/>
</dbReference>
<proteinExistence type="predicted"/>
<dbReference type="SUPFAM" id="SSF88874">
    <property type="entry name" value="Receptor-binding domain of short tail fibre protein gp12"/>
    <property type="match status" value="1"/>
</dbReference>
<sequence>MADLKEESKWEPGIRQFETSDPVQGGPDGVDNIALKQLGNRTRYLKDRADAADKAVVGLGTRADATDKKVLDLATRADATDKKIGDLGSDKLSKSGDTMKGCLLGKAGAITPNNTNNVGFGFERDPDTGMFSPTDGHLQIGAQGVPYIVLLSNNLTLGAAGWLSFIAGKAERGRITPEGRWLLGGASDDSSTMVHVNNPASGYAVAARRPNTKQFIGIGSAPGLGNSGFDNVVASYSDPGAPKSLILAARTDEANTPPSGNGILNIRFTIQDVTRAHITQEGNFILGVGVSDGGMGRFQSTADATGYGVVARRYANTAQYIGIGAAPDAGGGVIDNYIDGYSQVAAGKILFLNSTTDESNSVPTGGRLGIGFNILGKTKMMLNQAGRLLIGDIADDGSNLLRVGGGVSFASRVTLTSKQANIEMGSTTEAGTPYIDFHSSGAPRDFDARIIAKGGDATADGTANLQYLAGRHSFLIGAAEKVTINSSGRVLIGGVADDGSSLLRVGGTVTATAPPAGDSSDKLITSAWFAAAVANVQIGQIVWEARTAARAGFLKLNGTELKRVDYPLLWAYAQSSGAIVADADWGKGRHGCFSTGDGNTTFRLPDLRGEFVRCWDDARGVDAQRQIGSWQDSQNRSHAHGASAAAVGDHTHGAWTDAQGIHAHGVNDPGHAHNTRIGRVGVVGTSYGQGSGPYNWDRGDDIGSSVSGTGISIAAAGNHGHNVGIGGAGAHSHTISIGADGGNESRPRNVALLAMIRAY</sequence>
<gene>
    <name evidence="2" type="ORF">WT57_17140</name>
</gene>
<dbReference type="AlphaFoldDB" id="A0A132F1F8"/>
<evidence type="ECO:0000256" key="1">
    <source>
        <dbReference type="SAM" id="MobiDB-lite"/>
    </source>
</evidence>
<accession>A0A132F1F8</accession>
<dbReference type="RefSeq" id="WP_060298874.1">
    <property type="nucleotide sequence ID" value="NZ_LPJX01000031.1"/>
</dbReference>
<name>A0A132F1F8_9BURK</name>
<reference evidence="2 3" key="1">
    <citation type="submission" date="2015-11" db="EMBL/GenBank/DDBJ databases">
        <title>Expanding the genomic diversity of Burkholderia species for the development of highly accurate diagnostics.</title>
        <authorList>
            <person name="Sahl J."/>
            <person name="Keim P."/>
            <person name="Wagner D."/>
        </authorList>
    </citation>
    <scope>NUCLEOTIDE SEQUENCE [LARGE SCALE GENOMIC DNA]</scope>
    <source>
        <strain evidence="2 3">MSMB574WGS</strain>
    </source>
</reference>
<protein>
    <recommendedName>
        <fullName evidence="4">Phage tail protein</fullName>
    </recommendedName>
</protein>
<dbReference type="Proteomes" id="UP000061512">
    <property type="component" value="Unassembled WGS sequence"/>
</dbReference>
<comment type="caution">
    <text evidence="2">The sequence shown here is derived from an EMBL/GenBank/DDBJ whole genome shotgun (WGS) entry which is preliminary data.</text>
</comment>